<dbReference type="InterPro" id="IPR009647">
    <property type="entry name" value="PBP_C"/>
</dbReference>
<feature type="domain" description="Penicillin-binding protein transpeptidase" evidence="13">
    <location>
        <begin position="359"/>
        <end position="629"/>
    </location>
</feature>
<comment type="catalytic activity">
    <reaction evidence="11">
        <text>[GlcNAc-(1-&gt;4)-Mur2Ac(oyl-L-Ala-gamma-D-Glu-L-Lys-D-Ala-D-Ala)](n)-di-trans,octa-cis-undecaprenyl diphosphate + beta-D-GlcNAc-(1-&gt;4)-Mur2Ac(oyl-L-Ala-gamma-D-Glu-L-Lys-D-Ala-D-Ala)-di-trans,octa-cis-undecaprenyl diphosphate = [GlcNAc-(1-&gt;4)-Mur2Ac(oyl-L-Ala-gamma-D-Glu-L-Lys-D-Ala-D-Ala)](n+1)-di-trans,octa-cis-undecaprenyl diphosphate + di-trans,octa-cis-undecaprenyl diphosphate + H(+)</text>
        <dbReference type="Rhea" id="RHEA:23708"/>
        <dbReference type="Rhea" id="RHEA-COMP:9602"/>
        <dbReference type="Rhea" id="RHEA-COMP:9603"/>
        <dbReference type="ChEBI" id="CHEBI:15378"/>
        <dbReference type="ChEBI" id="CHEBI:58405"/>
        <dbReference type="ChEBI" id="CHEBI:60033"/>
        <dbReference type="ChEBI" id="CHEBI:78435"/>
        <dbReference type="EC" id="2.4.99.28"/>
    </reaction>
</comment>
<dbReference type="Gene3D" id="1.10.3810.10">
    <property type="entry name" value="Biosynthetic peptidoglycan transglycosylase-like"/>
    <property type="match status" value="1"/>
</dbReference>
<evidence type="ECO:0000259" key="14">
    <source>
        <dbReference type="Pfam" id="PF00912"/>
    </source>
</evidence>
<evidence type="ECO:0000256" key="9">
    <source>
        <dbReference type="ARBA" id="ARBA00023268"/>
    </source>
</evidence>
<evidence type="ECO:0000259" key="15">
    <source>
        <dbReference type="Pfam" id="PF06832"/>
    </source>
</evidence>
<comment type="pathway">
    <text evidence="1">Cell wall biogenesis; peptidoglycan biosynthesis.</text>
</comment>
<keyword evidence="9" id="KW-0511">Multifunctional enzyme</keyword>
<dbReference type="NCBIfam" id="TIGR02073">
    <property type="entry name" value="PBP_1c"/>
    <property type="match status" value="1"/>
</dbReference>
<dbReference type="PANTHER" id="PTHR32282:SF15">
    <property type="entry name" value="PENICILLIN-BINDING PROTEIN 1C"/>
    <property type="match status" value="1"/>
</dbReference>
<dbReference type="PATRIC" id="fig|1457173.3.peg.1115"/>
<evidence type="ECO:0000256" key="7">
    <source>
        <dbReference type="ARBA" id="ARBA00022679"/>
    </source>
</evidence>
<dbReference type="EMBL" id="JBOK01000005">
    <property type="protein sequence ID" value="EXU80779.1"/>
    <property type="molecule type" value="Genomic_DNA"/>
</dbReference>
<evidence type="ECO:0000256" key="10">
    <source>
        <dbReference type="ARBA" id="ARBA00044770"/>
    </source>
</evidence>
<dbReference type="GO" id="GO:0006508">
    <property type="term" value="P:proteolysis"/>
    <property type="evidence" value="ECO:0007669"/>
    <property type="project" value="UniProtKB-KW"/>
</dbReference>
<evidence type="ECO:0000259" key="13">
    <source>
        <dbReference type="Pfam" id="PF00905"/>
    </source>
</evidence>
<keyword evidence="17" id="KW-1185">Reference proteome</keyword>
<dbReference type="EC" id="2.4.99.28" evidence="10"/>
<keyword evidence="5" id="KW-0645">Protease</keyword>
<dbReference type="InterPro" id="IPR012338">
    <property type="entry name" value="Beta-lactam/transpept-like"/>
</dbReference>
<feature type="domain" description="Glycosyl transferase family 51" evidence="14">
    <location>
        <begin position="95"/>
        <end position="269"/>
    </location>
</feature>
<evidence type="ECO:0000256" key="8">
    <source>
        <dbReference type="ARBA" id="ARBA00022801"/>
    </source>
</evidence>
<keyword evidence="4" id="KW-0121">Carboxypeptidase</keyword>
<evidence type="ECO:0000256" key="1">
    <source>
        <dbReference type="ARBA" id="ARBA00004752"/>
    </source>
</evidence>
<evidence type="ECO:0000256" key="6">
    <source>
        <dbReference type="ARBA" id="ARBA00022676"/>
    </source>
</evidence>
<dbReference type="Pfam" id="PF06832">
    <property type="entry name" value="BiPBP_C"/>
    <property type="match status" value="1"/>
</dbReference>
<comment type="caution">
    <text evidence="16">The sequence shown here is derived from an EMBL/GenBank/DDBJ whole genome shotgun (WGS) entry which is preliminary data.</text>
</comment>
<dbReference type="UniPathway" id="UPA00219"/>
<dbReference type="InterPro" id="IPR050396">
    <property type="entry name" value="Glycosyltr_51/Transpeptidase"/>
</dbReference>
<comment type="similarity">
    <text evidence="3">In the N-terminal section; belongs to the glycosyltransferase 51 family.</text>
</comment>
<dbReference type="SUPFAM" id="SSF56601">
    <property type="entry name" value="beta-lactamase/transpeptidase-like"/>
    <property type="match status" value="1"/>
</dbReference>
<feature type="region of interest" description="Disordered" evidence="12">
    <location>
        <begin position="815"/>
        <end position="837"/>
    </location>
</feature>
<evidence type="ECO:0000313" key="17">
    <source>
        <dbReference type="Proteomes" id="UP000020766"/>
    </source>
</evidence>
<dbReference type="GO" id="GO:0008955">
    <property type="term" value="F:peptidoglycan glycosyltransferase activity"/>
    <property type="evidence" value="ECO:0007669"/>
    <property type="project" value="UniProtKB-EC"/>
</dbReference>
<protein>
    <recommendedName>
        <fullName evidence="10">peptidoglycan glycosyltransferase</fullName>
        <ecNumber evidence="10">2.4.99.28</ecNumber>
    </recommendedName>
</protein>
<evidence type="ECO:0000256" key="11">
    <source>
        <dbReference type="ARBA" id="ARBA00049902"/>
    </source>
</evidence>
<dbReference type="GO" id="GO:0008658">
    <property type="term" value="F:penicillin binding"/>
    <property type="evidence" value="ECO:0007669"/>
    <property type="project" value="InterPro"/>
</dbReference>
<dbReference type="InterPro" id="IPR001460">
    <property type="entry name" value="PCN-bd_Tpept"/>
</dbReference>
<accession>A0A014MRP4</accession>
<evidence type="ECO:0000256" key="5">
    <source>
        <dbReference type="ARBA" id="ARBA00022670"/>
    </source>
</evidence>
<dbReference type="Proteomes" id="UP000020766">
    <property type="component" value="Unassembled WGS sequence"/>
</dbReference>
<evidence type="ECO:0000313" key="16">
    <source>
        <dbReference type="EMBL" id="EXU80779.1"/>
    </source>
</evidence>
<dbReference type="GO" id="GO:0004180">
    <property type="term" value="F:carboxypeptidase activity"/>
    <property type="evidence" value="ECO:0007669"/>
    <property type="project" value="UniProtKB-KW"/>
</dbReference>
<dbReference type="GO" id="GO:0030288">
    <property type="term" value="C:outer membrane-bounded periplasmic space"/>
    <property type="evidence" value="ECO:0007669"/>
    <property type="project" value="TreeGrafter"/>
</dbReference>
<gene>
    <name evidence="16" type="ORF">AX13_14155</name>
</gene>
<proteinExistence type="inferred from homology"/>
<dbReference type="InterPro" id="IPR036950">
    <property type="entry name" value="PBP_transglycosylase"/>
</dbReference>
<sequence length="837" mass="90375">MAPIPWPAISCGSATACARRCAAWTWTVRPRRRTTSLCALSSVRSSGLQGLPRSLLWLGCLLVPLVAQALPSPQEVRRGFQPSETYILSREGELLQRLRTDMQVRRGQWVALSDTSPALRLALLVSEDKRFYVHSGVDWKAVSAAAWGQLWHRRTRGASTITMQLAGLLDEDWRASNQGRSVGQKLGQAVAATQLERQWRKDQILEAYLNLLPFRGELVGIDALSRSLFGKAAHGLDAVEAAIAAALVRGPNASPEVVAQRACGVWQDMQAWESRAAPPAADCGAIEWRTQQSLRARLWPASEGLAPHWAQRVWQSQREAAQAPSARVTTTVSAPVQRLAVESLQRHLRELQGRNVEDGAVLVLDNASGQVLAWVGSSGGLSQAAEVDGVLAWRQPGSTLKPFLYAQALQEGRVTAASLLEDSPAHIATPSGLYIPQNYDRKFKGWVSVRSALAGSLNVPAVRTLVMVTPDAFFHQLRWLGLPLRESAGFYGYSLALGSAEVPLLHLTNAYRALANGGRWSEVAAPRLPRTPQPAPVGQPVVSAASAFIVGDVLADHQARAATFGLDSVLATRFWTAVKTGTSKDMRDNWALGWSQRYTVGVWVGNASGEAMHSVSGSSGAAPIWADIMAALHARLPSRAPPAPPGLRQQAVQFVAAAGAAALEPGRKEWFLEGTQQPVFAIESESAIARDSSNSGMKVSEKTKNQAQAAIKNVLPVVHAQIAQPVSGSILALDPDIPPQHQRLQLQARPMGAGSAGWQPQGLRWQLVTRQPHGETVRQELGRGSPVAWLPWPGRHRLELWDAAGQLQDSVELEVRGAGARQPQQVAPSPASSARSR</sequence>
<dbReference type="Pfam" id="PF00912">
    <property type="entry name" value="Transgly"/>
    <property type="match status" value="1"/>
</dbReference>
<dbReference type="GO" id="GO:0009252">
    <property type="term" value="P:peptidoglycan biosynthetic process"/>
    <property type="evidence" value="ECO:0007669"/>
    <property type="project" value="UniProtKB-UniPathway"/>
</dbReference>
<dbReference type="InterPro" id="IPR023346">
    <property type="entry name" value="Lysozyme-like_dom_sf"/>
</dbReference>
<name>A0A014MRP4_9BURK</name>
<comment type="similarity">
    <text evidence="2">In the C-terminal section; belongs to the transpeptidase family.</text>
</comment>
<dbReference type="Gene3D" id="3.40.710.10">
    <property type="entry name" value="DD-peptidase/beta-lactamase superfamily"/>
    <property type="match status" value="1"/>
</dbReference>
<feature type="domain" description="Penicillin-binding C-terminal" evidence="15">
    <location>
        <begin position="721"/>
        <end position="811"/>
    </location>
</feature>
<keyword evidence="7" id="KW-0808">Transferase</keyword>
<dbReference type="Pfam" id="PF00905">
    <property type="entry name" value="Transpeptidase"/>
    <property type="match status" value="1"/>
</dbReference>
<evidence type="ECO:0000256" key="12">
    <source>
        <dbReference type="SAM" id="MobiDB-lite"/>
    </source>
</evidence>
<dbReference type="InterPro" id="IPR011815">
    <property type="entry name" value="PBP_1c"/>
</dbReference>
<evidence type="ECO:0000256" key="3">
    <source>
        <dbReference type="ARBA" id="ARBA00007739"/>
    </source>
</evidence>
<evidence type="ECO:0000256" key="2">
    <source>
        <dbReference type="ARBA" id="ARBA00007090"/>
    </source>
</evidence>
<keyword evidence="8" id="KW-0378">Hydrolase</keyword>
<feature type="compositionally biased region" description="Low complexity" evidence="12">
    <location>
        <begin position="820"/>
        <end position="837"/>
    </location>
</feature>
<keyword evidence="6" id="KW-0328">Glycosyltransferase</keyword>
<reference evidence="16 17" key="1">
    <citation type="submission" date="2014-01" db="EMBL/GenBank/DDBJ databases">
        <title>Interspecies Systems Biology Uncovers Metabolites Affecting C. elegans Gene Expression and Life History Traits.</title>
        <authorList>
            <person name="Watson E."/>
            <person name="Macneil L.T."/>
            <person name="Ritter A.D."/>
            <person name="Yilmaz L.S."/>
            <person name="Rosebrock A.P."/>
            <person name="Caudy A.A."/>
            <person name="Walhout A.J."/>
        </authorList>
    </citation>
    <scope>NUCLEOTIDE SEQUENCE [LARGE SCALE GENOMIC DNA]</scope>
    <source>
        <strain evidence="16 17">DA1877</strain>
    </source>
</reference>
<evidence type="ECO:0000256" key="4">
    <source>
        <dbReference type="ARBA" id="ARBA00022645"/>
    </source>
</evidence>
<dbReference type="SUPFAM" id="SSF53955">
    <property type="entry name" value="Lysozyme-like"/>
    <property type="match status" value="1"/>
</dbReference>
<dbReference type="AlphaFoldDB" id="A0A014MRP4"/>
<organism evidence="16 17">
    <name type="scientific">Comamonas aquatica DA1877</name>
    <dbReference type="NCBI Taxonomy" id="1457173"/>
    <lineage>
        <taxon>Bacteria</taxon>
        <taxon>Pseudomonadati</taxon>
        <taxon>Pseudomonadota</taxon>
        <taxon>Betaproteobacteria</taxon>
        <taxon>Burkholderiales</taxon>
        <taxon>Comamonadaceae</taxon>
        <taxon>Comamonas</taxon>
    </lineage>
</organism>
<dbReference type="InterPro" id="IPR001264">
    <property type="entry name" value="Glyco_trans_51"/>
</dbReference>
<dbReference type="PANTHER" id="PTHR32282">
    <property type="entry name" value="BINDING PROTEIN TRANSPEPTIDASE, PUTATIVE-RELATED"/>
    <property type="match status" value="1"/>
</dbReference>